<keyword evidence="10" id="KW-1185">Reference proteome</keyword>
<evidence type="ECO:0000256" key="5">
    <source>
        <dbReference type="ARBA" id="ARBA00022840"/>
    </source>
</evidence>
<evidence type="ECO:0000256" key="2">
    <source>
        <dbReference type="ARBA" id="ARBA00022598"/>
    </source>
</evidence>
<evidence type="ECO:0000256" key="1">
    <source>
        <dbReference type="ARBA" id="ARBA00022490"/>
    </source>
</evidence>
<dbReference type="Pfam" id="PF23562">
    <property type="entry name" value="AMP-binding_C_3"/>
    <property type="match status" value="1"/>
</dbReference>
<dbReference type="GO" id="GO:0004467">
    <property type="term" value="F:long-chain fatty acid-CoA ligase activity"/>
    <property type="evidence" value="ECO:0007669"/>
    <property type="project" value="UniProtKB-EC"/>
</dbReference>
<dbReference type="Gene3D" id="3.40.50.12780">
    <property type="entry name" value="N-terminal domain of ligase-like"/>
    <property type="match status" value="1"/>
</dbReference>
<keyword evidence="4" id="KW-0443">Lipid metabolism</keyword>
<reference evidence="9" key="2">
    <citation type="submission" date="2025-09" db="UniProtKB">
        <authorList>
            <consortium name="Ensembl"/>
        </authorList>
    </citation>
    <scope>IDENTIFICATION</scope>
</reference>
<proteinExistence type="predicted"/>
<gene>
    <name evidence="9" type="primary">LOC115499463</name>
</gene>
<dbReference type="GO" id="GO:0016020">
    <property type="term" value="C:membrane"/>
    <property type="evidence" value="ECO:0007669"/>
    <property type="project" value="TreeGrafter"/>
</dbReference>
<dbReference type="Pfam" id="PF00501">
    <property type="entry name" value="AMP-binding"/>
    <property type="match status" value="1"/>
</dbReference>
<feature type="domain" description="AMP-dependent synthetase/ligase" evidence="8">
    <location>
        <begin position="97"/>
        <end position="491"/>
    </location>
</feature>
<dbReference type="GO" id="GO:0005524">
    <property type="term" value="F:ATP binding"/>
    <property type="evidence" value="ECO:0007669"/>
    <property type="project" value="UniProtKB-KW"/>
</dbReference>
<keyword evidence="5" id="KW-0067">ATP-binding</keyword>
<dbReference type="PANTHER" id="PTHR43272:SF101">
    <property type="entry name" value="ACYL-COA SYNTHETASE BUBBLEGUM FAMILY MEMBER 2-RELATED"/>
    <property type="match status" value="1"/>
</dbReference>
<evidence type="ECO:0000313" key="9">
    <source>
        <dbReference type="Ensembl" id="ENSLCNP00005023836.1"/>
    </source>
</evidence>
<name>A0A667HC45_LYNCA</name>
<accession>A0A667HC45</accession>
<dbReference type="InterPro" id="IPR000873">
    <property type="entry name" value="AMP-dep_synth/lig_dom"/>
</dbReference>
<dbReference type="PANTHER" id="PTHR43272">
    <property type="entry name" value="LONG-CHAIN-FATTY-ACID--COA LIGASE"/>
    <property type="match status" value="1"/>
</dbReference>
<keyword evidence="2" id="KW-0436">Ligase</keyword>
<reference evidence="9" key="1">
    <citation type="submission" date="2025-08" db="UniProtKB">
        <authorList>
            <consortium name="Ensembl"/>
        </authorList>
    </citation>
    <scope>IDENTIFICATION</scope>
</reference>
<comment type="catalytic activity">
    <reaction evidence="6">
        <text>a long-chain fatty acid + ATP + CoA = a long-chain fatty acyl-CoA + AMP + diphosphate</text>
        <dbReference type="Rhea" id="RHEA:15421"/>
        <dbReference type="ChEBI" id="CHEBI:30616"/>
        <dbReference type="ChEBI" id="CHEBI:33019"/>
        <dbReference type="ChEBI" id="CHEBI:57287"/>
        <dbReference type="ChEBI" id="CHEBI:57560"/>
        <dbReference type="ChEBI" id="CHEBI:83139"/>
        <dbReference type="ChEBI" id="CHEBI:456215"/>
        <dbReference type="EC" id="6.2.1.3"/>
    </reaction>
    <physiologicalReaction direction="left-to-right" evidence="6">
        <dbReference type="Rhea" id="RHEA:15422"/>
    </physiologicalReaction>
</comment>
<dbReference type="AlphaFoldDB" id="A0A667HC45"/>
<protein>
    <recommendedName>
        <fullName evidence="7">long-chain-fatty-acid--CoA ligase</fullName>
        <ecNumber evidence="7">6.2.1.3</ecNumber>
    </recommendedName>
</protein>
<dbReference type="Ensembl" id="ENSLCNT00005026621.1">
    <property type="protein sequence ID" value="ENSLCNP00005023836.1"/>
    <property type="gene ID" value="ENSLCNG00005015448.1"/>
</dbReference>
<evidence type="ECO:0000259" key="8">
    <source>
        <dbReference type="Pfam" id="PF00501"/>
    </source>
</evidence>
<evidence type="ECO:0000313" key="10">
    <source>
        <dbReference type="Proteomes" id="UP000472241"/>
    </source>
</evidence>
<evidence type="ECO:0000256" key="6">
    <source>
        <dbReference type="ARBA" id="ARBA00024484"/>
    </source>
</evidence>
<dbReference type="EC" id="6.2.1.3" evidence="7"/>
<dbReference type="GO" id="GO:0005783">
    <property type="term" value="C:endoplasmic reticulum"/>
    <property type="evidence" value="ECO:0007669"/>
    <property type="project" value="TreeGrafter"/>
</dbReference>
<dbReference type="InterPro" id="IPR042099">
    <property type="entry name" value="ANL_N_sf"/>
</dbReference>
<evidence type="ECO:0000256" key="7">
    <source>
        <dbReference type="ARBA" id="ARBA00026121"/>
    </source>
</evidence>
<dbReference type="SUPFAM" id="SSF56801">
    <property type="entry name" value="Acetyl-CoA synthetase-like"/>
    <property type="match status" value="1"/>
</dbReference>
<organism evidence="9 10">
    <name type="scientific">Lynx canadensis</name>
    <name type="common">Canada lynx</name>
    <name type="synonym">Felis canadensis</name>
    <dbReference type="NCBI Taxonomy" id="61383"/>
    <lineage>
        <taxon>Eukaryota</taxon>
        <taxon>Metazoa</taxon>
        <taxon>Chordata</taxon>
        <taxon>Craniata</taxon>
        <taxon>Vertebrata</taxon>
        <taxon>Euteleostomi</taxon>
        <taxon>Mammalia</taxon>
        <taxon>Eutheria</taxon>
        <taxon>Laurasiatheria</taxon>
        <taxon>Carnivora</taxon>
        <taxon>Feliformia</taxon>
        <taxon>Felidae</taxon>
        <taxon>Felinae</taxon>
        <taxon>Lynx</taxon>
    </lineage>
</organism>
<evidence type="ECO:0000256" key="4">
    <source>
        <dbReference type="ARBA" id="ARBA00022832"/>
    </source>
</evidence>
<sequence length="684" mass="76815">MTEKGKNVLWVEGRGWDLHTGWGMGTEGTRKQFFSNTPRPCPLSPTWGLLAPGPRLPTGPRYWTSRRDGEVHLRQEDAFASQAPVTVHDMVMNTAIKYANYIALGSKHRTGWHLLTYIEYYEECRRAAKAFLKLGLERFHSVGIMGLNSEEWVIASIGAIMAGGFSVGILSTNSPKTCQVIAESSEMDIFVVDNDRQLQKIIQIQGYLKHLKAIVQYKEEIRTRLQNGVSEDTLNQVIDSQKPNQCCALLYSMSIAGPPKPVMLSHDNITWTTETAAQTLSYKRPPEEQEVLVSYLLLSYLTAQLFDVWVSISVAGALYFAQPDALRGSLIDTLREVKPTMFYSVPWVWDRLLDSPKTSQLASTPFRRRLDKWAMCLGLRTNKSSAPPASRLTFSQARRFLGLQRCRQYFNLGTGLSGATTEYFLSLNMPICELYGLSESTGVHTLSRQEGFRLLSCGKSLPSTRTKTQKEDGDGIGDIHIWGRNIFMGYLDDEEKTQEKIDLHGWLRTGDLGFLDDDEFLYVTGNERDLITLSSGEKINPNPIEERVKRYIPLVRYVVLVGQDAPYLCALLTLKINTDTGEPRNALTSEAVAFCRQLKSQSTRLSDIVCDRDPVVTEFVSQGIDAANAEVTSNSAKIVKWTILETDFSMAGGELGATAKLKRANVGKMYQPEIESFYSEKDEY</sequence>
<keyword evidence="4" id="KW-0276">Fatty acid metabolism</keyword>
<keyword evidence="1" id="KW-0963">Cytoplasm</keyword>
<dbReference type="Proteomes" id="UP000472241">
    <property type="component" value="Unplaced"/>
</dbReference>
<keyword evidence="3" id="KW-0547">Nucleotide-binding</keyword>
<evidence type="ECO:0000256" key="3">
    <source>
        <dbReference type="ARBA" id="ARBA00022741"/>
    </source>
</evidence>